<feature type="region of interest" description="Disordered" evidence="1">
    <location>
        <begin position="31"/>
        <end position="50"/>
    </location>
</feature>
<accession>A0A0C3LA73</accession>
<protein>
    <recommendedName>
        <fullName evidence="2">J domain-containing protein</fullName>
    </recommendedName>
</protein>
<dbReference type="HOGENOM" id="CLU_073129_3_0_1"/>
<dbReference type="Proteomes" id="UP000054248">
    <property type="component" value="Unassembled WGS sequence"/>
</dbReference>
<sequence>MDSSPKFPEYYVLLGIERTASTEEIRNAYKRESLKTHPDRLVNASPEERKRATERFQAIADAYYVLSDPTRRREYDILLSSRPSSNRSSDPSSSSNFFVEFAKFFSGAAAAGGDNAGASASASSSSKTSSAPKEKPSQKAQGPGVAPDRPNAEFVFTDVFEELLRPEVESRVPWWAWVGALSGAGIGFIIANLPGAVVGGVAGNRLGAIRDAKGKPVGIVFAQLNGGQKAEILKALAIKVLGSI</sequence>
<keyword evidence="4" id="KW-1185">Reference proteome</keyword>
<gene>
    <name evidence="3" type="ORF">M407DRAFT_242045</name>
</gene>
<dbReference type="PRINTS" id="PR00625">
    <property type="entry name" value="JDOMAIN"/>
</dbReference>
<dbReference type="PROSITE" id="PS50076">
    <property type="entry name" value="DNAJ_2"/>
    <property type="match status" value="1"/>
</dbReference>
<feature type="compositionally biased region" description="Low complexity" evidence="1">
    <location>
        <begin position="115"/>
        <end position="131"/>
    </location>
</feature>
<dbReference type="InterPro" id="IPR001623">
    <property type="entry name" value="DnaJ_domain"/>
</dbReference>
<dbReference type="InterPro" id="IPR036869">
    <property type="entry name" value="J_dom_sf"/>
</dbReference>
<evidence type="ECO:0000256" key="1">
    <source>
        <dbReference type="SAM" id="MobiDB-lite"/>
    </source>
</evidence>
<feature type="region of interest" description="Disordered" evidence="1">
    <location>
        <begin position="115"/>
        <end position="150"/>
    </location>
</feature>
<dbReference type="SUPFAM" id="SSF46565">
    <property type="entry name" value="Chaperone J-domain"/>
    <property type="match status" value="1"/>
</dbReference>
<dbReference type="Pfam" id="PF00226">
    <property type="entry name" value="DnaJ"/>
    <property type="match status" value="1"/>
</dbReference>
<dbReference type="Gene3D" id="1.10.287.110">
    <property type="entry name" value="DnaJ domain"/>
    <property type="match status" value="1"/>
</dbReference>
<dbReference type="CDD" id="cd06257">
    <property type="entry name" value="DnaJ"/>
    <property type="match status" value="1"/>
</dbReference>
<organism evidence="3 4">
    <name type="scientific">Tulasnella calospora MUT 4182</name>
    <dbReference type="NCBI Taxonomy" id="1051891"/>
    <lineage>
        <taxon>Eukaryota</taxon>
        <taxon>Fungi</taxon>
        <taxon>Dikarya</taxon>
        <taxon>Basidiomycota</taxon>
        <taxon>Agaricomycotina</taxon>
        <taxon>Agaricomycetes</taxon>
        <taxon>Cantharellales</taxon>
        <taxon>Tulasnellaceae</taxon>
        <taxon>Tulasnella</taxon>
    </lineage>
</organism>
<dbReference type="OrthoDB" id="442087at2759"/>
<name>A0A0C3LA73_9AGAM</name>
<dbReference type="SMART" id="SM00271">
    <property type="entry name" value="DnaJ"/>
    <property type="match status" value="1"/>
</dbReference>
<dbReference type="STRING" id="1051891.A0A0C3LA73"/>
<dbReference type="InterPro" id="IPR050817">
    <property type="entry name" value="DjlA_DnaK_co-chaperone"/>
</dbReference>
<proteinExistence type="predicted"/>
<evidence type="ECO:0000313" key="4">
    <source>
        <dbReference type="Proteomes" id="UP000054248"/>
    </source>
</evidence>
<dbReference type="EMBL" id="KN822968">
    <property type="protein sequence ID" value="KIO30798.1"/>
    <property type="molecule type" value="Genomic_DNA"/>
</dbReference>
<reference evidence="4" key="2">
    <citation type="submission" date="2015-01" db="EMBL/GenBank/DDBJ databases">
        <title>Evolutionary Origins and Diversification of the Mycorrhizal Mutualists.</title>
        <authorList>
            <consortium name="DOE Joint Genome Institute"/>
            <consortium name="Mycorrhizal Genomics Consortium"/>
            <person name="Kohler A."/>
            <person name="Kuo A."/>
            <person name="Nagy L.G."/>
            <person name="Floudas D."/>
            <person name="Copeland A."/>
            <person name="Barry K.W."/>
            <person name="Cichocki N."/>
            <person name="Veneault-Fourrey C."/>
            <person name="LaButti K."/>
            <person name="Lindquist E.A."/>
            <person name="Lipzen A."/>
            <person name="Lundell T."/>
            <person name="Morin E."/>
            <person name="Murat C."/>
            <person name="Riley R."/>
            <person name="Ohm R."/>
            <person name="Sun H."/>
            <person name="Tunlid A."/>
            <person name="Henrissat B."/>
            <person name="Grigoriev I.V."/>
            <person name="Hibbett D.S."/>
            <person name="Martin F."/>
        </authorList>
    </citation>
    <scope>NUCLEOTIDE SEQUENCE [LARGE SCALE GENOMIC DNA]</scope>
    <source>
        <strain evidence="4">MUT 4182</strain>
    </source>
</reference>
<evidence type="ECO:0000313" key="3">
    <source>
        <dbReference type="EMBL" id="KIO30798.1"/>
    </source>
</evidence>
<dbReference type="AlphaFoldDB" id="A0A0C3LA73"/>
<feature type="domain" description="J" evidence="2">
    <location>
        <begin position="9"/>
        <end position="79"/>
    </location>
</feature>
<dbReference type="PANTHER" id="PTHR24074">
    <property type="entry name" value="CO-CHAPERONE PROTEIN DJLA"/>
    <property type="match status" value="1"/>
</dbReference>
<evidence type="ECO:0000259" key="2">
    <source>
        <dbReference type="PROSITE" id="PS50076"/>
    </source>
</evidence>
<reference evidence="3 4" key="1">
    <citation type="submission" date="2014-04" db="EMBL/GenBank/DDBJ databases">
        <authorList>
            <consortium name="DOE Joint Genome Institute"/>
            <person name="Kuo A."/>
            <person name="Girlanda M."/>
            <person name="Perotto S."/>
            <person name="Kohler A."/>
            <person name="Nagy L.G."/>
            <person name="Floudas D."/>
            <person name="Copeland A."/>
            <person name="Barry K.W."/>
            <person name="Cichocki N."/>
            <person name="Veneault-Fourrey C."/>
            <person name="LaButti K."/>
            <person name="Lindquist E.A."/>
            <person name="Lipzen A."/>
            <person name="Lundell T."/>
            <person name="Morin E."/>
            <person name="Murat C."/>
            <person name="Sun H."/>
            <person name="Tunlid A."/>
            <person name="Henrissat B."/>
            <person name="Grigoriev I.V."/>
            <person name="Hibbett D.S."/>
            <person name="Martin F."/>
            <person name="Nordberg H.P."/>
            <person name="Cantor M.N."/>
            <person name="Hua S.X."/>
        </authorList>
    </citation>
    <scope>NUCLEOTIDE SEQUENCE [LARGE SCALE GENOMIC DNA]</scope>
    <source>
        <strain evidence="3 4">MUT 4182</strain>
    </source>
</reference>